<gene>
    <name evidence="2" type="ORF">A606_05260</name>
</gene>
<accession>S4XDT4</accession>
<dbReference type="PANTHER" id="PTHR43265:SF1">
    <property type="entry name" value="ESTERASE ESTD"/>
    <property type="match status" value="1"/>
</dbReference>
<keyword evidence="3" id="KW-1185">Reference proteome</keyword>
<feature type="domain" description="AB hydrolase-1" evidence="1">
    <location>
        <begin position="61"/>
        <end position="261"/>
    </location>
</feature>
<dbReference type="Gene3D" id="3.40.50.1820">
    <property type="entry name" value="alpha/beta hydrolase"/>
    <property type="match status" value="1"/>
</dbReference>
<dbReference type="STRING" id="1200352.A606_05260"/>
<dbReference type="EMBL" id="CP003696">
    <property type="protein sequence ID" value="AGP30699.1"/>
    <property type="molecule type" value="Genomic_DNA"/>
</dbReference>
<evidence type="ECO:0000313" key="2">
    <source>
        <dbReference type="EMBL" id="AGP30699.1"/>
    </source>
</evidence>
<evidence type="ECO:0000313" key="3">
    <source>
        <dbReference type="Proteomes" id="UP000014809"/>
    </source>
</evidence>
<organism evidence="2 3">
    <name type="scientific">Corynebacterium terpenotabidum Y-11</name>
    <dbReference type="NCBI Taxonomy" id="1200352"/>
    <lineage>
        <taxon>Bacteria</taxon>
        <taxon>Bacillati</taxon>
        <taxon>Actinomycetota</taxon>
        <taxon>Actinomycetes</taxon>
        <taxon>Mycobacteriales</taxon>
        <taxon>Corynebacteriaceae</taxon>
        <taxon>Corynebacterium</taxon>
    </lineage>
</organism>
<dbReference type="eggNOG" id="COG1073">
    <property type="taxonomic scope" value="Bacteria"/>
</dbReference>
<dbReference type="HOGENOM" id="CLU_048353_3_3_11"/>
<dbReference type="AlphaFoldDB" id="S4XDT4"/>
<name>S4XDT4_9CORY</name>
<reference evidence="2 3" key="1">
    <citation type="submission" date="2012-06" db="EMBL/GenBank/DDBJ databases">
        <title>Complete genome sequence of Corynebacterium terpenotabidum Y-11 (=DSM 44721).</title>
        <authorList>
            <person name="Ruckert C."/>
            <person name="Albersmeier A."/>
            <person name="Al-Dilaimi A."/>
            <person name="Szczepanowski R."/>
            <person name="Kalinowski J."/>
        </authorList>
    </citation>
    <scope>NUCLEOTIDE SEQUENCE [LARGE SCALE GENOMIC DNA]</scope>
    <source>
        <strain evidence="2 3">Y-11</strain>
    </source>
</reference>
<dbReference type="SUPFAM" id="SSF53474">
    <property type="entry name" value="alpha/beta-Hydrolases"/>
    <property type="match status" value="1"/>
</dbReference>
<evidence type="ECO:0000259" key="1">
    <source>
        <dbReference type="Pfam" id="PF12697"/>
    </source>
</evidence>
<protein>
    <recommendedName>
        <fullName evidence="1">AB hydrolase-1 domain-containing protein</fullName>
    </recommendedName>
</protein>
<proteinExistence type="predicted"/>
<dbReference type="Pfam" id="PF12697">
    <property type="entry name" value="Abhydrolase_6"/>
    <property type="match status" value="1"/>
</dbReference>
<dbReference type="PATRIC" id="fig|1200352.3.peg.1065"/>
<sequence>MTSINLTLPGSLPLPDGGTSTIAGTLDLPGVAASMSPEEFRDAGIPVALAAHCFTCTRATPGIFRISRALARSGIACLRLDFPGLGDSGPDNGGVPFEDTTFSSNVDDLVGVADWLGTRLTAPSLLVGHSLGGAAVLRAAPRIPSIRAVATVAAPYLPGRAAANLLGGFADATSDDDLRTVHLAGRDIQFRRRFLTDLAERSAEPAVVNDIASLGRRGVPLLVLHSPTDLTVPVGDAEAIFAAASWPKSLMSLPDADHLLTRRGSAQRAGEMVSTWAGWAGIRVV</sequence>
<dbReference type="InterPro" id="IPR053145">
    <property type="entry name" value="AB_hydrolase_Est10"/>
</dbReference>
<dbReference type="Proteomes" id="UP000014809">
    <property type="component" value="Chromosome"/>
</dbReference>
<dbReference type="PANTHER" id="PTHR43265">
    <property type="entry name" value="ESTERASE ESTD"/>
    <property type="match status" value="1"/>
</dbReference>
<dbReference type="KEGG" id="cter:A606_05260"/>
<dbReference type="GO" id="GO:0052689">
    <property type="term" value="F:carboxylic ester hydrolase activity"/>
    <property type="evidence" value="ECO:0007669"/>
    <property type="project" value="TreeGrafter"/>
</dbReference>
<dbReference type="InterPro" id="IPR000073">
    <property type="entry name" value="AB_hydrolase_1"/>
</dbReference>
<dbReference type="InterPro" id="IPR029058">
    <property type="entry name" value="AB_hydrolase_fold"/>
</dbReference>